<protein>
    <recommendedName>
        <fullName evidence="5">Lipoprotein</fullName>
    </recommendedName>
</protein>
<proteinExistence type="predicted"/>
<keyword evidence="2" id="KW-0732">Signal</keyword>
<evidence type="ECO:0000256" key="2">
    <source>
        <dbReference type="SAM" id="SignalP"/>
    </source>
</evidence>
<evidence type="ECO:0008006" key="5">
    <source>
        <dbReference type="Google" id="ProtNLM"/>
    </source>
</evidence>
<evidence type="ECO:0000313" key="3">
    <source>
        <dbReference type="EMBL" id="GID59857.1"/>
    </source>
</evidence>
<dbReference type="RefSeq" id="WP_203806330.1">
    <property type="nucleotide sequence ID" value="NZ_BAAAQE010000005.1"/>
</dbReference>
<dbReference type="PROSITE" id="PS51257">
    <property type="entry name" value="PROKAR_LIPOPROTEIN"/>
    <property type="match status" value="1"/>
</dbReference>
<sequence>MRHKRLGLLLSSVAAVALISACDPATESKDAAGTTAPAGQASAPAEVASTAPTVDEATKKACTELLAAIEDTAKRVAAAEKIGPPAGHIAVGAEYIAGSADLSAKSIGASPVVADAATEVAGAMDALDEAYQKDPDKKPSKTALNKAVTGLETACGEG</sequence>
<accession>A0ABQ3XN58</accession>
<feature type="region of interest" description="Disordered" evidence="1">
    <location>
        <begin position="28"/>
        <end position="54"/>
    </location>
</feature>
<evidence type="ECO:0000313" key="4">
    <source>
        <dbReference type="Proteomes" id="UP000612282"/>
    </source>
</evidence>
<feature type="chain" id="PRO_5046460713" description="Lipoprotein" evidence="2">
    <location>
        <begin position="26"/>
        <end position="158"/>
    </location>
</feature>
<feature type="signal peptide" evidence="2">
    <location>
        <begin position="1"/>
        <end position="25"/>
    </location>
</feature>
<gene>
    <name evidence="3" type="ORF">Aco03nite_082610</name>
</gene>
<comment type="caution">
    <text evidence="3">The sequence shown here is derived from an EMBL/GenBank/DDBJ whole genome shotgun (WGS) entry which is preliminary data.</text>
</comment>
<evidence type="ECO:0000256" key="1">
    <source>
        <dbReference type="SAM" id="MobiDB-lite"/>
    </source>
</evidence>
<reference evidence="3 4" key="1">
    <citation type="submission" date="2021-01" db="EMBL/GenBank/DDBJ databases">
        <title>Whole genome shotgun sequence of Actinoplanes couchii NBRC 106145.</title>
        <authorList>
            <person name="Komaki H."/>
            <person name="Tamura T."/>
        </authorList>
    </citation>
    <scope>NUCLEOTIDE SEQUENCE [LARGE SCALE GENOMIC DNA]</scope>
    <source>
        <strain evidence="3 4">NBRC 106145</strain>
    </source>
</reference>
<organism evidence="3 4">
    <name type="scientific">Actinoplanes couchii</name>
    <dbReference type="NCBI Taxonomy" id="403638"/>
    <lineage>
        <taxon>Bacteria</taxon>
        <taxon>Bacillati</taxon>
        <taxon>Actinomycetota</taxon>
        <taxon>Actinomycetes</taxon>
        <taxon>Micromonosporales</taxon>
        <taxon>Micromonosporaceae</taxon>
        <taxon>Actinoplanes</taxon>
    </lineage>
</organism>
<name>A0ABQ3XN58_9ACTN</name>
<dbReference type="EMBL" id="BOMG01000102">
    <property type="protein sequence ID" value="GID59857.1"/>
    <property type="molecule type" value="Genomic_DNA"/>
</dbReference>
<dbReference type="Proteomes" id="UP000612282">
    <property type="component" value="Unassembled WGS sequence"/>
</dbReference>
<keyword evidence="4" id="KW-1185">Reference proteome</keyword>